<reference evidence="2" key="1">
    <citation type="submission" date="2022-07" db="EMBL/GenBank/DDBJ databases">
        <title>Evaluation of T. orientalis genome assembly methods using nanopore sequencing and analysis of variation between genomes.</title>
        <authorList>
            <person name="Yam J."/>
            <person name="Micallef M.L."/>
            <person name="Liu M."/>
            <person name="Djordjevic S.P."/>
            <person name="Bogema D.R."/>
            <person name="Jenkins C."/>
        </authorList>
    </citation>
    <scope>NUCLEOTIDE SEQUENCE</scope>
    <source>
        <strain evidence="2">Goon Nure</strain>
    </source>
</reference>
<dbReference type="Proteomes" id="UP000244811">
    <property type="component" value="Chromosome 3"/>
</dbReference>
<dbReference type="AlphaFoldDB" id="A0A976XHT6"/>
<feature type="region of interest" description="Disordered" evidence="1">
    <location>
        <begin position="1"/>
        <end position="37"/>
    </location>
</feature>
<accession>A0A976XHT6</accession>
<evidence type="ECO:0000313" key="3">
    <source>
        <dbReference type="Proteomes" id="UP000244811"/>
    </source>
</evidence>
<organism evidence="2 3">
    <name type="scientific">Theileria orientalis</name>
    <dbReference type="NCBI Taxonomy" id="68886"/>
    <lineage>
        <taxon>Eukaryota</taxon>
        <taxon>Sar</taxon>
        <taxon>Alveolata</taxon>
        <taxon>Apicomplexa</taxon>
        <taxon>Aconoidasida</taxon>
        <taxon>Piroplasmida</taxon>
        <taxon>Theileriidae</taxon>
        <taxon>Theileria</taxon>
    </lineage>
</organism>
<evidence type="ECO:0000256" key="1">
    <source>
        <dbReference type="SAM" id="MobiDB-lite"/>
    </source>
</evidence>
<feature type="compositionally biased region" description="Basic and acidic residues" evidence="1">
    <location>
        <begin position="1"/>
        <end position="36"/>
    </location>
</feature>
<proteinExistence type="predicted"/>
<protein>
    <submittedName>
        <fullName evidence="2">Uncharacterized protein</fullName>
    </submittedName>
</protein>
<name>A0A976XHT6_THEOR</name>
<evidence type="ECO:0000313" key="2">
    <source>
        <dbReference type="EMBL" id="UVC49797.1"/>
    </source>
</evidence>
<gene>
    <name evidence="2" type="ORF">MACK_003912</name>
</gene>
<dbReference type="EMBL" id="CP056070">
    <property type="protein sequence ID" value="UVC49797.1"/>
    <property type="molecule type" value="Genomic_DNA"/>
</dbReference>
<sequence length="56" mass="6582">MKRKIDKSEVIKEKKEPKTDTKPNPSDSKDKKELPPEFKAAIMFLPPQLRSRNLHH</sequence>